<dbReference type="EMBL" id="QKYT01000058">
    <property type="protein sequence ID" value="RIA95632.1"/>
    <property type="molecule type" value="Genomic_DNA"/>
</dbReference>
<proteinExistence type="predicted"/>
<sequence length="71" mass="8268">MLNKFNYGIELSFNEQQEVSSNEHKVNLEFYLKNDLTNYLAPIYTSQQPMADNNIIDQSLDSTQDHINTNI</sequence>
<gene>
    <name evidence="1" type="ORF">C1645_757119</name>
</gene>
<keyword evidence="2" id="KW-1185">Reference proteome</keyword>
<comment type="caution">
    <text evidence="1">The sequence shown here is derived from an EMBL/GenBank/DDBJ whole genome shotgun (WGS) entry which is preliminary data.</text>
</comment>
<evidence type="ECO:0000313" key="1">
    <source>
        <dbReference type="EMBL" id="RIA95632.1"/>
    </source>
</evidence>
<dbReference type="Proteomes" id="UP000265703">
    <property type="component" value="Unassembled WGS sequence"/>
</dbReference>
<protein>
    <submittedName>
        <fullName evidence="1">Uncharacterized protein</fullName>
    </submittedName>
</protein>
<reference evidence="1 2" key="1">
    <citation type="submission" date="2018-06" db="EMBL/GenBank/DDBJ databases">
        <title>Comparative genomics reveals the genomic features of Rhizophagus irregularis, R. cerebriforme, R. diaphanum and Gigaspora rosea, and their symbiotic lifestyle signature.</title>
        <authorList>
            <person name="Morin E."/>
            <person name="San Clemente H."/>
            <person name="Chen E.C.H."/>
            <person name="De La Providencia I."/>
            <person name="Hainaut M."/>
            <person name="Kuo A."/>
            <person name="Kohler A."/>
            <person name="Murat C."/>
            <person name="Tang N."/>
            <person name="Roy S."/>
            <person name="Loubradou J."/>
            <person name="Henrissat B."/>
            <person name="Grigoriev I.V."/>
            <person name="Corradi N."/>
            <person name="Roux C."/>
            <person name="Martin F.M."/>
        </authorList>
    </citation>
    <scope>NUCLEOTIDE SEQUENCE [LARGE SCALE GENOMIC DNA]</scope>
    <source>
        <strain evidence="1 2">DAOM 227022</strain>
    </source>
</reference>
<organism evidence="1 2">
    <name type="scientific">Glomus cerebriforme</name>
    <dbReference type="NCBI Taxonomy" id="658196"/>
    <lineage>
        <taxon>Eukaryota</taxon>
        <taxon>Fungi</taxon>
        <taxon>Fungi incertae sedis</taxon>
        <taxon>Mucoromycota</taxon>
        <taxon>Glomeromycotina</taxon>
        <taxon>Glomeromycetes</taxon>
        <taxon>Glomerales</taxon>
        <taxon>Glomeraceae</taxon>
        <taxon>Glomus</taxon>
    </lineage>
</organism>
<dbReference type="OrthoDB" id="2430122at2759"/>
<evidence type="ECO:0000313" key="2">
    <source>
        <dbReference type="Proteomes" id="UP000265703"/>
    </source>
</evidence>
<name>A0A397TCK8_9GLOM</name>
<dbReference type="AlphaFoldDB" id="A0A397TCK8"/>
<accession>A0A397TCK8</accession>